<evidence type="ECO:0000313" key="2">
    <source>
        <dbReference type="EMBL" id="GAA3907329.1"/>
    </source>
</evidence>
<feature type="transmembrane region" description="Helical" evidence="1">
    <location>
        <begin position="51"/>
        <end position="70"/>
    </location>
</feature>
<sequence>MTSYVPAPMRHEAVSNTAAGRVDWKGLGYLISIVSVVLLSAIAWPKSGDPGWHLPLLLAGMTTSIIGMGCRYKAHLDEQREIKKAKAEARSR</sequence>
<keyword evidence="1" id="KW-1133">Transmembrane helix</keyword>
<feature type="transmembrane region" description="Helical" evidence="1">
    <location>
        <begin position="27"/>
        <end position="45"/>
    </location>
</feature>
<dbReference type="Proteomes" id="UP001500827">
    <property type="component" value="Unassembled WGS sequence"/>
</dbReference>
<name>A0ABP7LTG2_9SPHN</name>
<accession>A0ABP7LTG2</accession>
<evidence type="ECO:0000313" key="3">
    <source>
        <dbReference type="Proteomes" id="UP001500827"/>
    </source>
</evidence>
<evidence type="ECO:0008006" key="4">
    <source>
        <dbReference type="Google" id="ProtNLM"/>
    </source>
</evidence>
<dbReference type="EMBL" id="BAABBM010000001">
    <property type="protein sequence ID" value="GAA3907329.1"/>
    <property type="molecule type" value="Genomic_DNA"/>
</dbReference>
<keyword evidence="1" id="KW-0472">Membrane</keyword>
<comment type="caution">
    <text evidence="2">The sequence shown here is derived from an EMBL/GenBank/DDBJ whole genome shotgun (WGS) entry which is preliminary data.</text>
</comment>
<keyword evidence="1" id="KW-0812">Transmembrane</keyword>
<gene>
    <name evidence="2" type="ORF">GCM10022276_27230</name>
</gene>
<protein>
    <recommendedName>
        <fullName evidence="4">DUF2530 domain-containing protein</fullName>
    </recommendedName>
</protein>
<proteinExistence type="predicted"/>
<evidence type="ECO:0000256" key="1">
    <source>
        <dbReference type="SAM" id="Phobius"/>
    </source>
</evidence>
<organism evidence="2 3">
    <name type="scientific">Sphingomonas limnosediminicola</name>
    <dbReference type="NCBI Taxonomy" id="940133"/>
    <lineage>
        <taxon>Bacteria</taxon>
        <taxon>Pseudomonadati</taxon>
        <taxon>Pseudomonadota</taxon>
        <taxon>Alphaproteobacteria</taxon>
        <taxon>Sphingomonadales</taxon>
        <taxon>Sphingomonadaceae</taxon>
        <taxon>Sphingomonas</taxon>
    </lineage>
</organism>
<reference evidence="3" key="1">
    <citation type="journal article" date="2019" name="Int. J. Syst. Evol. Microbiol.">
        <title>The Global Catalogue of Microorganisms (GCM) 10K type strain sequencing project: providing services to taxonomists for standard genome sequencing and annotation.</title>
        <authorList>
            <consortium name="The Broad Institute Genomics Platform"/>
            <consortium name="The Broad Institute Genome Sequencing Center for Infectious Disease"/>
            <person name="Wu L."/>
            <person name="Ma J."/>
        </authorList>
    </citation>
    <scope>NUCLEOTIDE SEQUENCE [LARGE SCALE GENOMIC DNA]</scope>
    <source>
        <strain evidence="3">JCM 17543</strain>
    </source>
</reference>
<keyword evidence="3" id="KW-1185">Reference proteome</keyword>